<evidence type="ECO:0000256" key="9">
    <source>
        <dbReference type="RuleBase" id="RU000688"/>
    </source>
</evidence>
<feature type="transmembrane region" description="Helical" evidence="10">
    <location>
        <begin position="212"/>
        <end position="236"/>
    </location>
</feature>
<proteinExistence type="inferred from homology"/>
<keyword evidence="13" id="KW-1185">Reference proteome</keyword>
<evidence type="ECO:0000256" key="7">
    <source>
        <dbReference type="ARBA" id="ARBA00023170"/>
    </source>
</evidence>
<keyword evidence="8 9" id="KW-0807">Transducer</keyword>
<reference evidence="12 13" key="1">
    <citation type="submission" date="2022-12" db="EMBL/GenBank/DDBJ databases">
        <title>Chromosome-level genome of Tegillarca granosa.</title>
        <authorList>
            <person name="Kim J."/>
        </authorList>
    </citation>
    <scope>NUCLEOTIDE SEQUENCE [LARGE SCALE GENOMIC DNA]</scope>
    <source>
        <strain evidence="12">Teg-2019</strain>
        <tissue evidence="12">Adductor muscle</tissue>
    </source>
</reference>
<sequence length="410" mass="46996">MNESYINKSLAGNKSCPVVQCLFVNVCIPIEECQSRIQEYIFPKTSEWVFIAMYFILFVFGLIGNSLVCYVIWTSQHMQTVVNIFIFNLAVADFLVILFCLPPTMLADVTESWYLGEIMCKVVPFIQTTSVSVSVLTLTAISVERYYAICHPLRMRLKSRTIITTIIIIWITGISVATPDLVFGNLLKTHEEHITQYLQVCRKKWNEKQDNAYHLFLVIALYSIPICLMACTYSVICRHLWKKDLPGMSESENRRPLNLQPISSPENQLCSRRRAAKMLMTIVVVFAICYLPVHIMNLIRYTDVFRSIGETLIPIIALVSHILCYFNSAVNPVIYNFMSAKFRKEFKMALSCCKCSKSRHMPGLTSSGRNKSTNIRSERYTQHTMSTRQGWLITNSGILRKTSCPQDKYG</sequence>
<evidence type="ECO:0000313" key="13">
    <source>
        <dbReference type="Proteomes" id="UP001217089"/>
    </source>
</evidence>
<dbReference type="PRINTS" id="PR00237">
    <property type="entry name" value="GPCRRHODOPSN"/>
</dbReference>
<evidence type="ECO:0000313" key="12">
    <source>
        <dbReference type="EMBL" id="KAJ8305500.1"/>
    </source>
</evidence>
<dbReference type="SMART" id="SM01381">
    <property type="entry name" value="7TM_GPCR_Srsx"/>
    <property type="match status" value="1"/>
</dbReference>
<comment type="caution">
    <text evidence="12">The sequence shown here is derived from an EMBL/GenBank/DDBJ whole genome shotgun (WGS) entry which is preliminary data.</text>
</comment>
<evidence type="ECO:0000256" key="1">
    <source>
        <dbReference type="ARBA" id="ARBA00004141"/>
    </source>
</evidence>
<dbReference type="SUPFAM" id="SSF81321">
    <property type="entry name" value="Family A G protein-coupled receptor-like"/>
    <property type="match status" value="1"/>
</dbReference>
<feature type="transmembrane region" description="Helical" evidence="10">
    <location>
        <begin position="125"/>
        <end position="147"/>
    </location>
</feature>
<keyword evidence="5 9" id="KW-0297">G-protein coupled receptor</keyword>
<feature type="transmembrane region" description="Helical" evidence="10">
    <location>
        <begin position="85"/>
        <end position="105"/>
    </location>
</feature>
<keyword evidence="6 10" id="KW-0472">Membrane</keyword>
<comment type="subcellular location">
    <subcellularLocation>
        <location evidence="1">Membrane</location>
        <topology evidence="1">Multi-pass membrane protein</topology>
    </subcellularLocation>
</comment>
<evidence type="ECO:0000256" key="8">
    <source>
        <dbReference type="ARBA" id="ARBA00023224"/>
    </source>
</evidence>
<evidence type="ECO:0000259" key="11">
    <source>
        <dbReference type="PROSITE" id="PS50262"/>
    </source>
</evidence>
<dbReference type="Pfam" id="PF00001">
    <property type="entry name" value="7tm_1"/>
    <property type="match status" value="1"/>
</dbReference>
<dbReference type="InterPro" id="IPR000611">
    <property type="entry name" value="NPY_rcpt"/>
</dbReference>
<dbReference type="EMBL" id="JARBDR010000813">
    <property type="protein sequence ID" value="KAJ8305500.1"/>
    <property type="molecule type" value="Genomic_DNA"/>
</dbReference>
<feature type="transmembrane region" description="Helical" evidence="10">
    <location>
        <begin position="278"/>
        <end position="299"/>
    </location>
</feature>
<evidence type="ECO:0000256" key="4">
    <source>
        <dbReference type="ARBA" id="ARBA00022989"/>
    </source>
</evidence>
<dbReference type="PANTHER" id="PTHR45695">
    <property type="entry name" value="LEUCOKININ RECEPTOR-RELATED"/>
    <property type="match status" value="1"/>
</dbReference>
<gene>
    <name evidence="12" type="ORF">KUTeg_016045</name>
</gene>
<evidence type="ECO:0000256" key="5">
    <source>
        <dbReference type="ARBA" id="ARBA00023040"/>
    </source>
</evidence>
<keyword evidence="3 9" id="KW-0812">Transmembrane</keyword>
<name>A0ABQ9EPK1_TEGGR</name>
<keyword evidence="7 9" id="KW-0675">Receptor</keyword>
<evidence type="ECO:0000256" key="6">
    <source>
        <dbReference type="ARBA" id="ARBA00023136"/>
    </source>
</evidence>
<feature type="domain" description="G-protein coupled receptors family 1 profile" evidence="11">
    <location>
        <begin position="64"/>
        <end position="335"/>
    </location>
</feature>
<dbReference type="PROSITE" id="PS50262">
    <property type="entry name" value="G_PROTEIN_RECEP_F1_2"/>
    <property type="match status" value="1"/>
</dbReference>
<dbReference type="InterPro" id="IPR017452">
    <property type="entry name" value="GPCR_Rhodpsn_7TM"/>
</dbReference>
<dbReference type="Gene3D" id="1.20.1070.10">
    <property type="entry name" value="Rhodopsin 7-helix transmembrane proteins"/>
    <property type="match status" value="1"/>
</dbReference>
<dbReference type="PRINTS" id="PR01012">
    <property type="entry name" value="NRPEPTIDEYR"/>
</dbReference>
<evidence type="ECO:0000256" key="3">
    <source>
        <dbReference type="ARBA" id="ARBA00022692"/>
    </source>
</evidence>
<comment type="similarity">
    <text evidence="2 9">Belongs to the G-protein coupled receptor 1 family.</text>
</comment>
<feature type="transmembrane region" description="Helical" evidence="10">
    <location>
        <begin position="159"/>
        <end position="178"/>
    </location>
</feature>
<accession>A0ABQ9EPK1</accession>
<dbReference type="PROSITE" id="PS00237">
    <property type="entry name" value="G_PROTEIN_RECEP_F1_1"/>
    <property type="match status" value="1"/>
</dbReference>
<feature type="transmembrane region" description="Helical" evidence="10">
    <location>
        <begin position="48"/>
        <end position="73"/>
    </location>
</feature>
<keyword evidence="4 10" id="KW-1133">Transmembrane helix</keyword>
<feature type="transmembrane region" description="Helical" evidence="10">
    <location>
        <begin position="311"/>
        <end position="338"/>
    </location>
</feature>
<organism evidence="12 13">
    <name type="scientific">Tegillarca granosa</name>
    <name type="common">Malaysian cockle</name>
    <name type="synonym">Anadara granosa</name>
    <dbReference type="NCBI Taxonomy" id="220873"/>
    <lineage>
        <taxon>Eukaryota</taxon>
        <taxon>Metazoa</taxon>
        <taxon>Spiralia</taxon>
        <taxon>Lophotrochozoa</taxon>
        <taxon>Mollusca</taxon>
        <taxon>Bivalvia</taxon>
        <taxon>Autobranchia</taxon>
        <taxon>Pteriomorphia</taxon>
        <taxon>Arcoida</taxon>
        <taxon>Arcoidea</taxon>
        <taxon>Arcidae</taxon>
        <taxon>Tegillarca</taxon>
    </lineage>
</organism>
<dbReference type="InterPro" id="IPR000276">
    <property type="entry name" value="GPCR_Rhodpsn"/>
</dbReference>
<dbReference type="Proteomes" id="UP001217089">
    <property type="component" value="Unassembled WGS sequence"/>
</dbReference>
<evidence type="ECO:0000256" key="10">
    <source>
        <dbReference type="SAM" id="Phobius"/>
    </source>
</evidence>
<evidence type="ECO:0000256" key="2">
    <source>
        <dbReference type="ARBA" id="ARBA00010663"/>
    </source>
</evidence>
<protein>
    <recommendedName>
        <fullName evidence="11">G-protein coupled receptors family 1 profile domain-containing protein</fullName>
    </recommendedName>
</protein>
<dbReference type="PANTHER" id="PTHR45695:SF15">
    <property type="entry name" value="OPSIN RH2"/>
    <property type="match status" value="1"/>
</dbReference>